<keyword evidence="2" id="KW-1185">Reference proteome</keyword>
<dbReference type="EMBL" id="CM044708">
    <property type="protein sequence ID" value="KAI5650469.1"/>
    <property type="molecule type" value="Genomic_DNA"/>
</dbReference>
<dbReference type="Proteomes" id="UP001060085">
    <property type="component" value="Linkage Group LG08"/>
</dbReference>
<comment type="caution">
    <text evidence="1">The sequence shown here is derived from an EMBL/GenBank/DDBJ whole genome shotgun (WGS) entry which is preliminary data.</text>
</comment>
<evidence type="ECO:0000313" key="1">
    <source>
        <dbReference type="EMBL" id="KAI5650469.1"/>
    </source>
</evidence>
<accession>A0ACB9ZSY0</accession>
<sequence length="125" mass="13846">MCRCLLSPKLCSSIFFPSPNRMSGTIPTESSKASTADDMEITNYNELVEFVESSSIPSLHIHNYLYFTYTCNIYSLLYFFCRRKIGASGKKIEKCHTGTGIPRPTLDTGGLGLGLVVRAKCNCES</sequence>
<name>A0ACB9ZSY0_CATRO</name>
<gene>
    <name evidence="1" type="ORF">M9H77_36474</name>
</gene>
<proteinExistence type="predicted"/>
<reference evidence="2" key="1">
    <citation type="journal article" date="2023" name="Nat. Plants">
        <title>Single-cell RNA sequencing provides a high-resolution roadmap for understanding the multicellular compartmentation of specialized metabolism.</title>
        <authorList>
            <person name="Sun S."/>
            <person name="Shen X."/>
            <person name="Li Y."/>
            <person name="Li Y."/>
            <person name="Wang S."/>
            <person name="Li R."/>
            <person name="Zhang H."/>
            <person name="Shen G."/>
            <person name="Guo B."/>
            <person name="Wei J."/>
            <person name="Xu J."/>
            <person name="St-Pierre B."/>
            <person name="Chen S."/>
            <person name="Sun C."/>
        </authorList>
    </citation>
    <scope>NUCLEOTIDE SEQUENCE [LARGE SCALE GENOMIC DNA]</scope>
</reference>
<organism evidence="1 2">
    <name type="scientific">Catharanthus roseus</name>
    <name type="common">Madagascar periwinkle</name>
    <name type="synonym">Vinca rosea</name>
    <dbReference type="NCBI Taxonomy" id="4058"/>
    <lineage>
        <taxon>Eukaryota</taxon>
        <taxon>Viridiplantae</taxon>
        <taxon>Streptophyta</taxon>
        <taxon>Embryophyta</taxon>
        <taxon>Tracheophyta</taxon>
        <taxon>Spermatophyta</taxon>
        <taxon>Magnoliopsida</taxon>
        <taxon>eudicotyledons</taxon>
        <taxon>Gunneridae</taxon>
        <taxon>Pentapetalae</taxon>
        <taxon>asterids</taxon>
        <taxon>lamiids</taxon>
        <taxon>Gentianales</taxon>
        <taxon>Apocynaceae</taxon>
        <taxon>Rauvolfioideae</taxon>
        <taxon>Vinceae</taxon>
        <taxon>Catharanthinae</taxon>
        <taxon>Catharanthus</taxon>
    </lineage>
</organism>
<evidence type="ECO:0000313" key="2">
    <source>
        <dbReference type="Proteomes" id="UP001060085"/>
    </source>
</evidence>
<protein>
    <submittedName>
        <fullName evidence="1">Uncharacterized protein</fullName>
    </submittedName>
</protein>